<proteinExistence type="predicted"/>
<protein>
    <submittedName>
        <fullName evidence="3">Uncharacterized protein</fullName>
    </submittedName>
</protein>
<dbReference type="AlphaFoldDB" id="A0A1Q9A4C1"/>
<evidence type="ECO:0000313" key="3">
    <source>
        <dbReference type="EMBL" id="OLP49337.1"/>
    </source>
</evidence>
<dbReference type="OrthoDB" id="7190782at2"/>
<reference evidence="2 5" key="2">
    <citation type="submission" date="2020-08" db="EMBL/GenBank/DDBJ databases">
        <title>Genomic Encyclopedia of Type Strains, Phase IV (KMG-IV): sequencing the most valuable type-strain genomes for metagenomic binning, comparative biology and taxonomic classification.</title>
        <authorList>
            <person name="Goeker M."/>
        </authorList>
    </citation>
    <scope>NUCLEOTIDE SEQUENCE [LARGE SCALE GENOMIC DNA]</scope>
    <source>
        <strain evidence="2 5">DSM 100021</strain>
    </source>
</reference>
<feature type="transmembrane region" description="Helical" evidence="1">
    <location>
        <begin position="12"/>
        <end position="30"/>
    </location>
</feature>
<dbReference type="EMBL" id="MKIN01000022">
    <property type="protein sequence ID" value="OLP49337.1"/>
    <property type="molecule type" value="Genomic_DNA"/>
</dbReference>
<evidence type="ECO:0000313" key="2">
    <source>
        <dbReference type="EMBL" id="MBB4006387.1"/>
    </source>
</evidence>
<accession>A0A1Q9A4C1</accession>
<keyword evidence="1" id="KW-1133">Transmembrane helix</keyword>
<sequence>MQQKEIRQSNLKILCLLAGSLAFVALSVGLLGHGSSVAFCWLGIGVFGFCAFVFAILVLRPQRLLLDQSGFELVGGLVPRRREYWVNVSGFFVFHLPRAGKQIGYNYEPGFSKNSSWPAFNRTWRALKKRSLGAEATIPNTWSLKAELVVQELNDFRARAIGKSDAASNSHGTLGV</sequence>
<evidence type="ECO:0000313" key="4">
    <source>
        <dbReference type="Proteomes" id="UP000185598"/>
    </source>
</evidence>
<name>A0A1Q9A4C1_9HYPH</name>
<evidence type="ECO:0000256" key="1">
    <source>
        <dbReference type="SAM" id="Phobius"/>
    </source>
</evidence>
<dbReference type="Proteomes" id="UP000544107">
    <property type="component" value="Unassembled WGS sequence"/>
</dbReference>
<dbReference type="STRING" id="887144.BJF91_20010"/>
<evidence type="ECO:0000313" key="5">
    <source>
        <dbReference type="Proteomes" id="UP000544107"/>
    </source>
</evidence>
<feature type="transmembrane region" description="Helical" evidence="1">
    <location>
        <begin position="36"/>
        <end position="59"/>
    </location>
</feature>
<reference evidence="3 4" key="1">
    <citation type="submission" date="2016-09" db="EMBL/GenBank/DDBJ databases">
        <title>Rhizobium oryziradicis sp. nov., isolated from the root of rice.</title>
        <authorList>
            <person name="Zhao J."/>
            <person name="Zhang X."/>
        </authorList>
    </citation>
    <scope>NUCLEOTIDE SEQUENCE [LARGE SCALE GENOMIC DNA]</scope>
    <source>
        <strain evidence="3 4">14971</strain>
    </source>
</reference>
<keyword evidence="4" id="KW-1185">Reference proteome</keyword>
<dbReference type="EMBL" id="JACIED010000001">
    <property type="protein sequence ID" value="MBB4006387.1"/>
    <property type="molecule type" value="Genomic_DNA"/>
</dbReference>
<organism evidence="3 4">
    <name type="scientific">Allorhizobium taibaishanense</name>
    <dbReference type="NCBI Taxonomy" id="887144"/>
    <lineage>
        <taxon>Bacteria</taxon>
        <taxon>Pseudomonadati</taxon>
        <taxon>Pseudomonadota</taxon>
        <taxon>Alphaproteobacteria</taxon>
        <taxon>Hyphomicrobiales</taxon>
        <taxon>Rhizobiaceae</taxon>
        <taxon>Rhizobium/Agrobacterium group</taxon>
        <taxon>Allorhizobium</taxon>
    </lineage>
</organism>
<gene>
    <name evidence="3" type="ORF">BJF91_20010</name>
    <name evidence="2" type="ORF">GGQ71_000623</name>
</gene>
<dbReference type="Proteomes" id="UP000185598">
    <property type="component" value="Unassembled WGS sequence"/>
</dbReference>
<keyword evidence="1" id="KW-0472">Membrane</keyword>
<comment type="caution">
    <text evidence="3">The sequence shown here is derived from an EMBL/GenBank/DDBJ whole genome shotgun (WGS) entry which is preliminary data.</text>
</comment>
<keyword evidence="1" id="KW-0812">Transmembrane</keyword>
<dbReference type="RefSeq" id="WP_075615127.1">
    <property type="nucleotide sequence ID" value="NZ_JACIED010000001.1"/>
</dbReference>